<organism evidence="1 2">
    <name type="scientific">Archaeoglobus profundus (strain DSM 5631 / JCM 9629 / NBRC 100127 / Av18)</name>
    <dbReference type="NCBI Taxonomy" id="572546"/>
    <lineage>
        <taxon>Archaea</taxon>
        <taxon>Methanobacteriati</taxon>
        <taxon>Methanobacteriota</taxon>
        <taxon>Archaeoglobi</taxon>
        <taxon>Archaeoglobales</taxon>
        <taxon>Archaeoglobaceae</taxon>
        <taxon>Archaeoglobus</taxon>
    </lineage>
</organism>
<evidence type="ECO:0000313" key="2">
    <source>
        <dbReference type="Proteomes" id="UP000001901"/>
    </source>
</evidence>
<evidence type="ECO:0000313" key="1">
    <source>
        <dbReference type="EMBL" id="ADB58204.1"/>
    </source>
</evidence>
<dbReference type="EMBL" id="CP001857">
    <property type="protein sequence ID" value="ADB58204.1"/>
    <property type="molecule type" value="Genomic_DNA"/>
</dbReference>
<dbReference type="RefSeq" id="WP_012940540.1">
    <property type="nucleotide sequence ID" value="NC_013741.1"/>
</dbReference>
<reference evidence="1 2" key="1">
    <citation type="journal article" date="2010" name="Stand. Genomic Sci.">
        <title>Complete genome sequence of Archaeoglobus profundus type strain (AV18).</title>
        <authorList>
            <person name="von Jan M."/>
            <person name="Lapidus A."/>
            <person name="Del Rio T.G."/>
            <person name="Copeland A."/>
            <person name="Tice H."/>
            <person name="Cheng J.F."/>
            <person name="Lucas S."/>
            <person name="Chen F."/>
            <person name="Nolan M."/>
            <person name="Goodwin L."/>
            <person name="Han C."/>
            <person name="Pitluck S."/>
            <person name="Liolios K."/>
            <person name="Ivanova N."/>
            <person name="Mavromatis K."/>
            <person name="Ovchinnikova G."/>
            <person name="Chertkov O."/>
            <person name="Pati A."/>
            <person name="Chen A."/>
            <person name="Palaniappan K."/>
            <person name="Land M."/>
            <person name="Hauser L."/>
            <person name="Chang Y.J."/>
            <person name="Jeffries C.D."/>
            <person name="Saunders E."/>
            <person name="Brettin T."/>
            <person name="Detter J.C."/>
            <person name="Chain P."/>
            <person name="Eichinger K."/>
            <person name="Huber H."/>
            <person name="Spring S."/>
            <person name="Rohde M."/>
            <person name="Goker M."/>
            <person name="Wirth R."/>
            <person name="Woyke T."/>
            <person name="Bristow J."/>
            <person name="Eisen J.A."/>
            <person name="Markowitz V."/>
            <person name="Hugenholtz P."/>
            <person name="Kyrpides N.C."/>
            <person name="Klenk H.P."/>
        </authorList>
    </citation>
    <scope>NUCLEOTIDE SEQUENCE [LARGE SCALE GENOMIC DNA]</scope>
    <source>
        <strain evidence="2">DSM 5631 / JCM 9629 / NBRC 100127 / Av18</strain>
    </source>
</reference>
<sequence>MPNITLSISDDIYKKMKKYSEIKWSEVVRKAIVDYLKKLEESRMEISTKDLLKELGNDFKKSLDELELEKAIEGYKKMRDTEWKRISTIQAN</sequence>
<dbReference type="AlphaFoldDB" id="D2RDL0"/>
<protein>
    <submittedName>
        <fullName evidence="1">Uncharacterized protein</fullName>
    </submittedName>
</protein>
<dbReference type="GeneID" id="8739829"/>
<name>D2RDL0_ARCPA</name>
<dbReference type="STRING" id="572546.Arcpr_1148"/>
<dbReference type="HOGENOM" id="CLU_175270_3_1_2"/>
<dbReference type="Proteomes" id="UP000001901">
    <property type="component" value="Chromosome"/>
</dbReference>
<dbReference type="eggNOG" id="arCOG07235">
    <property type="taxonomic scope" value="Archaea"/>
</dbReference>
<proteinExistence type="predicted"/>
<dbReference type="KEGG" id="apo:Arcpr_1148"/>
<keyword evidence="2" id="KW-1185">Reference proteome</keyword>
<dbReference type="OrthoDB" id="39930at2157"/>
<dbReference type="PaxDb" id="572546-Arcpr_1148"/>
<accession>D2RDL0</accession>
<gene>
    <name evidence="1" type="ordered locus">Arcpr_1148</name>
</gene>